<evidence type="ECO:0008006" key="4">
    <source>
        <dbReference type="Google" id="ProtNLM"/>
    </source>
</evidence>
<dbReference type="RefSeq" id="WP_310052377.1">
    <property type="nucleotide sequence ID" value="NZ_JAVDVW010000001.1"/>
</dbReference>
<name>A0ABU1VM88_9GAMM</name>
<keyword evidence="1" id="KW-1133">Transmembrane helix</keyword>
<keyword evidence="1" id="KW-0812">Transmembrane</keyword>
<accession>A0ABU1VM88</accession>
<feature type="transmembrane region" description="Helical" evidence="1">
    <location>
        <begin position="53"/>
        <end position="75"/>
    </location>
</feature>
<gene>
    <name evidence="2" type="ORF">J2X04_000797</name>
</gene>
<feature type="transmembrane region" description="Helical" evidence="1">
    <location>
        <begin position="87"/>
        <end position="105"/>
    </location>
</feature>
<feature type="transmembrane region" description="Helical" evidence="1">
    <location>
        <begin position="180"/>
        <end position="200"/>
    </location>
</feature>
<feature type="transmembrane region" description="Helical" evidence="1">
    <location>
        <begin position="12"/>
        <end position="33"/>
    </location>
</feature>
<dbReference type="EMBL" id="JAVDVW010000001">
    <property type="protein sequence ID" value="MDR7098450.1"/>
    <property type="molecule type" value="Genomic_DNA"/>
</dbReference>
<dbReference type="InterPro" id="IPR009339">
    <property type="entry name" value="DUF998"/>
</dbReference>
<comment type="caution">
    <text evidence="2">The sequence shown here is derived from an EMBL/GenBank/DDBJ whole genome shotgun (WGS) entry which is preliminary data.</text>
</comment>
<feature type="transmembrane region" description="Helical" evidence="1">
    <location>
        <begin position="125"/>
        <end position="142"/>
    </location>
</feature>
<organism evidence="2 3">
    <name type="scientific">Agrilutibacter niabensis</name>
    <dbReference type="NCBI Taxonomy" id="380628"/>
    <lineage>
        <taxon>Bacteria</taxon>
        <taxon>Pseudomonadati</taxon>
        <taxon>Pseudomonadota</taxon>
        <taxon>Gammaproteobacteria</taxon>
        <taxon>Lysobacterales</taxon>
        <taxon>Lysobacteraceae</taxon>
        <taxon>Agrilutibacter</taxon>
    </lineage>
</organism>
<feature type="transmembrane region" description="Helical" evidence="1">
    <location>
        <begin position="154"/>
        <end position="174"/>
    </location>
</feature>
<keyword evidence="3" id="KW-1185">Reference proteome</keyword>
<dbReference type="Proteomes" id="UP001267878">
    <property type="component" value="Unassembled WGS sequence"/>
</dbReference>
<proteinExistence type="predicted"/>
<evidence type="ECO:0000313" key="2">
    <source>
        <dbReference type="EMBL" id="MDR7098450.1"/>
    </source>
</evidence>
<keyword evidence="1" id="KW-0472">Membrane</keyword>
<protein>
    <recommendedName>
        <fullName evidence="4">DUF998 domain-containing protein</fullName>
    </recommendedName>
</protein>
<dbReference type="Pfam" id="PF06197">
    <property type="entry name" value="DUF998"/>
    <property type="match status" value="1"/>
</dbReference>
<evidence type="ECO:0000256" key="1">
    <source>
        <dbReference type="SAM" id="Phobius"/>
    </source>
</evidence>
<sequence length="218" mass="23759">MKLSPSDLHGPRLGTLALSGVVVFATVCILAQFVRDDLDWMRAPLSSYLRGDYGWVVKTAYFALSAALGLLGLGYQRTLAAAARSSIPFLLFVVGGVALVVTALADSGSRLGPHALEAFVHNLSAAIAFLCVTTAMLLQAWWFRVDEAWRQRFVFAFTLAVVCFVSLLWYAFLVDHLRGLVQKAVIAMIVSWLALASSWLRAPMPALSREQGMDEAPP</sequence>
<evidence type="ECO:0000313" key="3">
    <source>
        <dbReference type="Proteomes" id="UP001267878"/>
    </source>
</evidence>
<reference evidence="2 3" key="1">
    <citation type="submission" date="2023-07" db="EMBL/GenBank/DDBJ databases">
        <title>Sorghum-associated microbial communities from plants grown in Nebraska, USA.</title>
        <authorList>
            <person name="Schachtman D."/>
        </authorList>
    </citation>
    <scope>NUCLEOTIDE SEQUENCE [LARGE SCALE GENOMIC DNA]</scope>
    <source>
        <strain evidence="2 3">BE187</strain>
    </source>
</reference>